<accession>A0A5C5RY83</accession>
<feature type="transmembrane region" description="Helical" evidence="1">
    <location>
        <begin position="105"/>
        <end position="126"/>
    </location>
</feature>
<protein>
    <submittedName>
        <fullName evidence="2">Uncharacterized protein</fullName>
    </submittedName>
</protein>
<keyword evidence="3" id="KW-1185">Reference proteome</keyword>
<dbReference type="RefSeq" id="WP_146488537.1">
    <property type="nucleotide sequence ID" value="NZ_VIGX01000014.1"/>
</dbReference>
<comment type="caution">
    <text evidence="2">The sequence shown here is derived from an EMBL/GenBank/DDBJ whole genome shotgun (WGS) entry which is preliminary data.</text>
</comment>
<proteinExistence type="predicted"/>
<keyword evidence="1" id="KW-1133">Transmembrane helix</keyword>
<sequence>MNTKKVGSIAALTVSGLLLIPLTLLLLLPMKATGVDCGTVFASDKSWTYTSSYNSDDPGVYFRGSTSQAELEQGAQDAVSALMADARRGSASYHYCKERHQERRIWVGVIGAGAVLAGGFGAWLLWGHRLRRPSATSR</sequence>
<evidence type="ECO:0000313" key="2">
    <source>
        <dbReference type="EMBL" id="TWS27400.1"/>
    </source>
</evidence>
<keyword evidence="1" id="KW-0472">Membrane</keyword>
<keyword evidence="1" id="KW-0812">Transmembrane</keyword>
<dbReference type="AlphaFoldDB" id="A0A5C5RY83"/>
<dbReference type="EMBL" id="VIGX01000014">
    <property type="protein sequence ID" value="TWS27400.1"/>
    <property type="molecule type" value="Genomic_DNA"/>
</dbReference>
<reference evidence="2 3" key="1">
    <citation type="submission" date="2019-06" db="EMBL/GenBank/DDBJ databases">
        <title>Tsukamurella conjunctivitidis sp. nov., Tsukamurella assacharolytica sp. nov. and Tsukamurella sputae sp. nov. isolated from patients with conjunctivitis, bacteraemia (lymphoma) and respiratory infection (sputum) in Hong Kong.</title>
        <authorList>
            <person name="Teng J.L.L."/>
            <person name="Lee H.H."/>
            <person name="Fong J.Y.H."/>
            <person name="Fok K.M.N."/>
            <person name="Lau S.K.P."/>
            <person name="Woo P.C.Y."/>
        </authorList>
    </citation>
    <scope>NUCLEOTIDE SEQUENCE [LARGE SCALE GENOMIC DNA]</scope>
    <source>
        <strain evidence="2 3">HKU72</strain>
    </source>
</reference>
<evidence type="ECO:0000313" key="3">
    <source>
        <dbReference type="Proteomes" id="UP000319375"/>
    </source>
</evidence>
<dbReference type="Proteomes" id="UP000319375">
    <property type="component" value="Unassembled WGS sequence"/>
</dbReference>
<name>A0A5C5RY83_9ACTN</name>
<organism evidence="2 3">
    <name type="scientific">Tsukamurella conjunctivitidis</name>
    <dbReference type="NCBI Taxonomy" id="2592068"/>
    <lineage>
        <taxon>Bacteria</taxon>
        <taxon>Bacillati</taxon>
        <taxon>Actinomycetota</taxon>
        <taxon>Actinomycetes</taxon>
        <taxon>Mycobacteriales</taxon>
        <taxon>Tsukamurellaceae</taxon>
        <taxon>Tsukamurella</taxon>
    </lineage>
</organism>
<gene>
    <name evidence="2" type="ORF">FK530_18945</name>
</gene>
<evidence type="ECO:0000256" key="1">
    <source>
        <dbReference type="SAM" id="Phobius"/>
    </source>
</evidence>